<name>A0A537IP83_9BACT</name>
<dbReference type="InterPro" id="IPR001872">
    <property type="entry name" value="Peptidase_A8"/>
</dbReference>
<evidence type="ECO:0000256" key="5">
    <source>
        <dbReference type="ARBA" id="ARBA00022750"/>
    </source>
</evidence>
<feature type="transmembrane region" description="Helical" evidence="9">
    <location>
        <begin position="115"/>
        <end position="134"/>
    </location>
</feature>
<dbReference type="Pfam" id="PF01252">
    <property type="entry name" value="Peptidase_A8"/>
    <property type="match status" value="1"/>
</dbReference>
<evidence type="ECO:0000256" key="6">
    <source>
        <dbReference type="ARBA" id="ARBA00022801"/>
    </source>
</evidence>
<dbReference type="Proteomes" id="UP000318834">
    <property type="component" value="Unassembled WGS sequence"/>
</dbReference>
<comment type="pathway">
    <text evidence="9">Protein modification; lipoprotein biosynthesis (signal peptide cleavage).</text>
</comment>
<feature type="active site" evidence="9">
    <location>
        <position position="105"/>
    </location>
</feature>
<dbReference type="PRINTS" id="PR00781">
    <property type="entry name" value="LIPOSIGPTASE"/>
</dbReference>
<dbReference type="GO" id="GO:0006508">
    <property type="term" value="P:proteolysis"/>
    <property type="evidence" value="ECO:0007669"/>
    <property type="project" value="UniProtKB-KW"/>
</dbReference>
<dbReference type="PANTHER" id="PTHR33695:SF1">
    <property type="entry name" value="LIPOPROTEIN SIGNAL PEPTIDASE"/>
    <property type="match status" value="1"/>
</dbReference>
<keyword evidence="7 9" id="KW-1133">Transmembrane helix</keyword>
<feature type="transmembrane region" description="Helical" evidence="9">
    <location>
        <begin position="14"/>
        <end position="34"/>
    </location>
</feature>
<evidence type="ECO:0000256" key="7">
    <source>
        <dbReference type="ARBA" id="ARBA00022989"/>
    </source>
</evidence>
<dbReference type="EC" id="3.4.23.36" evidence="9"/>
<evidence type="ECO:0000256" key="1">
    <source>
        <dbReference type="ARBA" id="ARBA00006139"/>
    </source>
</evidence>
<reference evidence="11 12" key="1">
    <citation type="journal article" date="2019" name="Nat. Microbiol.">
        <title>Mediterranean grassland soil C-N compound turnover is dependent on rainfall and depth, and is mediated by genomically divergent microorganisms.</title>
        <authorList>
            <person name="Diamond S."/>
            <person name="Andeer P.F."/>
            <person name="Li Z."/>
            <person name="Crits-Christoph A."/>
            <person name="Burstein D."/>
            <person name="Anantharaman K."/>
            <person name="Lane K.R."/>
            <person name="Thomas B.C."/>
            <person name="Pan C."/>
            <person name="Northen T.R."/>
            <person name="Banfield J.F."/>
        </authorList>
    </citation>
    <scope>NUCLEOTIDE SEQUENCE [LARGE SCALE GENOMIC DNA]</scope>
    <source>
        <strain evidence="11">NP_8</strain>
    </source>
</reference>
<proteinExistence type="inferred from homology"/>
<evidence type="ECO:0000256" key="10">
    <source>
        <dbReference type="RuleBase" id="RU004181"/>
    </source>
</evidence>
<organism evidence="11 12">
    <name type="scientific">Candidatus Segetimicrobium genomatis</name>
    <dbReference type="NCBI Taxonomy" id="2569760"/>
    <lineage>
        <taxon>Bacteria</taxon>
        <taxon>Bacillati</taxon>
        <taxon>Candidatus Sysuimicrobiota</taxon>
        <taxon>Candidatus Sysuimicrobiia</taxon>
        <taxon>Candidatus Sysuimicrobiales</taxon>
        <taxon>Candidatus Segetimicrobiaceae</taxon>
        <taxon>Candidatus Segetimicrobium</taxon>
    </lineage>
</organism>
<comment type="function">
    <text evidence="9">This protein specifically catalyzes the removal of signal peptides from prolipoproteins.</text>
</comment>
<feature type="transmembrane region" description="Helical" evidence="9">
    <location>
        <begin position="79"/>
        <end position="95"/>
    </location>
</feature>
<evidence type="ECO:0000256" key="3">
    <source>
        <dbReference type="ARBA" id="ARBA00022670"/>
    </source>
</evidence>
<dbReference type="GO" id="GO:0004190">
    <property type="term" value="F:aspartic-type endopeptidase activity"/>
    <property type="evidence" value="ECO:0007669"/>
    <property type="project" value="UniProtKB-UniRule"/>
</dbReference>
<dbReference type="HAMAP" id="MF_00161">
    <property type="entry name" value="LspA"/>
    <property type="match status" value="1"/>
</dbReference>
<dbReference type="GO" id="GO:0005886">
    <property type="term" value="C:plasma membrane"/>
    <property type="evidence" value="ECO:0007669"/>
    <property type="project" value="UniProtKB-SubCell"/>
</dbReference>
<protein>
    <recommendedName>
        <fullName evidence="9">Lipoprotein signal peptidase</fullName>
        <ecNumber evidence="9">3.4.23.36</ecNumber>
    </recommendedName>
    <alternativeName>
        <fullName evidence="9">Prolipoprotein signal peptidase</fullName>
    </alternativeName>
    <alternativeName>
        <fullName evidence="9">Signal peptidase II</fullName>
        <shortName evidence="9">SPase II</shortName>
    </alternativeName>
</protein>
<feature type="active site" evidence="9">
    <location>
        <position position="119"/>
    </location>
</feature>
<evidence type="ECO:0000256" key="2">
    <source>
        <dbReference type="ARBA" id="ARBA00022475"/>
    </source>
</evidence>
<dbReference type="AlphaFoldDB" id="A0A537IP83"/>
<dbReference type="UniPathway" id="UPA00665"/>
<evidence type="ECO:0000313" key="12">
    <source>
        <dbReference type="Proteomes" id="UP000318834"/>
    </source>
</evidence>
<comment type="subcellular location">
    <subcellularLocation>
        <location evidence="9">Cell membrane</location>
        <topology evidence="9">Multi-pass membrane protein</topology>
    </subcellularLocation>
</comment>
<gene>
    <name evidence="9 11" type="primary">lspA</name>
    <name evidence="11" type="ORF">E6H05_11215</name>
</gene>
<comment type="caution">
    <text evidence="11">The sequence shown here is derived from an EMBL/GenBank/DDBJ whole genome shotgun (WGS) entry which is preliminary data.</text>
</comment>
<keyword evidence="6 9" id="KW-0378">Hydrolase</keyword>
<dbReference type="EMBL" id="VBAP01000088">
    <property type="protein sequence ID" value="TMI72436.1"/>
    <property type="molecule type" value="Genomic_DNA"/>
</dbReference>
<keyword evidence="4 9" id="KW-0812">Transmembrane</keyword>
<comment type="catalytic activity">
    <reaction evidence="9">
        <text>Release of signal peptides from bacterial membrane prolipoproteins. Hydrolyzes -Xaa-Yaa-Zaa-|-(S,diacylglyceryl)Cys-, in which Xaa is hydrophobic (preferably Leu), and Yaa (Ala or Ser) and Zaa (Gly or Ala) have small, neutral side chains.</text>
        <dbReference type="EC" id="3.4.23.36"/>
    </reaction>
</comment>
<evidence type="ECO:0000256" key="9">
    <source>
        <dbReference type="HAMAP-Rule" id="MF_00161"/>
    </source>
</evidence>
<dbReference type="PANTHER" id="PTHR33695">
    <property type="entry name" value="LIPOPROTEIN SIGNAL PEPTIDASE"/>
    <property type="match status" value="1"/>
</dbReference>
<keyword evidence="5 9" id="KW-0064">Aspartyl protease</keyword>
<accession>A0A537IP83</accession>
<keyword evidence="3 9" id="KW-0645">Protease</keyword>
<comment type="similarity">
    <text evidence="1 9 10">Belongs to the peptidase A8 family.</text>
</comment>
<dbReference type="NCBIfam" id="TIGR00077">
    <property type="entry name" value="lspA"/>
    <property type="match status" value="1"/>
</dbReference>
<keyword evidence="8 9" id="KW-0472">Membrane</keyword>
<evidence type="ECO:0000256" key="8">
    <source>
        <dbReference type="ARBA" id="ARBA00023136"/>
    </source>
</evidence>
<keyword evidence="2 9" id="KW-1003">Cell membrane</keyword>
<evidence type="ECO:0000256" key="4">
    <source>
        <dbReference type="ARBA" id="ARBA00022692"/>
    </source>
</evidence>
<feature type="transmembrane region" description="Helical" evidence="9">
    <location>
        <begin position="46"/>
        <end position="67"/>
    </location>
</feature>
<sequence length="147" mass="15579">MTSVVAIDQALKALIIRALPLGSSIALLPAVLGLTHVHNPGVAFSLLPQVPAFVPAVIVLTLLFLLFYNEAQWTRAPQVQRALALLAGGAAGNLIDRVRLGAVIDYIDLRIWPVFNLADIAVTAGAALLIISLATRTEATPQTRGDR</sequence>
<evidence type="ECO:0000313" key="11">
    <source>
        <dbReference type="EMBL" id="TMI72436.1"/>
    </source>
</evidence>